<accession>A0A0C3QJT7</accession>
<dbReference type="EMBL" id="KN823009">
    <property type="protein sequence ID" value="KIO27441.1"/>
    <property type="molecule type" value="Genomic_DNA"/>
</dbReference>
<name>A0A0C3QJT7_9AGAM</name>
<feature type="region of interest" description="Disordered" evidence="1">
    <location>
        <begin position="1"/>
        <end position="63"/>
    </location>
</feature>
<evidence type="ECO:0000256" key="1">
    <source>
        <dbReference type="SAM" id="MobiDB-lite"/>
    </source>
</evidence>
<reference evidence="2 3" key="1">
    <citation type="submission" date="2014-04" db="EMBL/GenBank/DDBJ databases">
        <authorList>
            <consortium name="DOE Joint Genome Institute"/>
            <person name="Kuo A."/>
            <person name="Girlanda M."/>
            <person name="Perotto S."/>
            <person name="Kohler A."/>
            <person name="Nagy L.G."/>
            <person name="Floudas D."/>
            <person name="Copeland A."/>
            <person name="Barry K.W."/>
            <person name="Cichocki N."/>
            <person name="Veneault-Fourrey C."/>
            <person name="LaButti K."/>
            <person name="Lindquist E.A."/>
            <person name="Lipzen A."/>
            <person name="Lundell T."/>
            <person name="Morin E."/>
            <person name="Murat C."/>
            <person name="Sun H."/>
            <person name="Tunlid A."/>
            <person name="Henrissat B."/>
            <person name="Grigoriev I.V."/>
            <person name="Hibbett D.S."/>
            <person name="Martin F."/>
            <person name="Nordberg H.P."/>
            <person name="Cantor M.N."/>
            <person name="Hua S.X."/>
        </authorList>
    </citation>
    <scope>NUCLEOTIDE SEQUENCE [LARGE SCALE GENOMIC DNA]</scope>
    <source>
        <strain evidence="2 3">MUT 4182</strain>
    </source>
</reference>
<gene>
    <name evidence="2" type="ORF">M407DRAFT_243369</name>
</gene>
<organism evidence="2 3">
    <name type="scientific">Tulasnella calospora MUT 4182</name>
    <dbReference type="NCBI Taxonomy" id="1051891"/>
    <lineage>
        <taxon>Eukaryota</taxon>
        <taxon>Fungi</taxon>
        <taxon>Dikarya</taxon>
        <taxon>Basidiomycota</taxon>
        <taxon>Agaricomycotina</taxon>
        <taxon>Agaricomycetes</taxon>
        <taxon>Cantharellales</taxon>
        <taxon>Tulasnellaceae</taxon>
        <taxon>Tulasnella</taxon>
    </lineage>
</organism>
<feature type="non-terminal residue" evidence="2">
    <location>
        <position position="1"/>
    </location>
</feature>
<dbReference type="HOGENOM" id="CLU_2924423_0_0_1"/>
<evidence type="ECO:0000313" key="2">
    <source>
        <dbReference type="EMBL" id="KIO27441.1"/>
    </source>
</evidence>
<sequence>ADAVLSIKDSGAARAHHHYHRQDSVAIVSQHRDHHSRNYPPLTSSLQLPSDIPAPTSPATSDS</sequence>
<dbReference type="AlphaFoldDB" id="A0A0C3QJT7"/>
<evidence type="ECO:0000313" key="3">
    <source>
        <dbReference type="Proteomes" id="UP000054248"/>
    </source>
</evidence>
<protein>
    <submittedName>
        <fullName evidence="2">Uncharacterized protein</fullName>
    </submittedName>
</protein>
<dbReference type="Proteomes" id="UP000054248">
    <property type="component" value="Unassembled WGS sequence"/>
</dbReference>
<keyword evidence="3" id="KW-1185">Reference proteome</keyword>
<reference evidence="3" key="2">
    <citation type="submission" date="2015-01" db="EMBL/GenBank/DDBJ databases">
        <title>Evolutionary Origins and Diversification of the Mycorrhizal Mutualists.</title>
        <authorList>
            <consortium name="DOE Joint Genome Institute"/>
            <consortium name="Mycorrhizal Genomics Consortium"/>
            <person name="Kohler A."/>
            <person name="Kuo A."/>
            <person name="Nagy L.G."/>
            <person name="Floudas D."/>
            <person name="Copeland A."/>
            <person name="Barry K.W."/>
            <person name="Cichocki N."/>
            <person name="Veneault-Fourrey C."/>
            <person name="LaButti K."/>
            <person name="Lindquist E.A."/>
            <person name="Lipzen A."/>
            <person name="Lundell T."/>
            <person name="Morin E."/>
            <person name="Murat C."/>
            <person name="Riley R."/>
            <person name="Ohm R."/>
            <person name="Sun H."/>
            <person name="Tunlid A."/>
            <person name="Henrissat B."/>
            <person name="Grigoriev I.V."/>
            <person name="Hibbett D.S."/>
            <person name="Martin F."/>
        </authorList>
    </citation>
    <scope>NUCLEOTIDE SEQUENCE [LARGE SCALE GENOMIC DNA]</scope>
    <source>
        <strain evidence="3">MUT 4182</strain>
    </source>
</reference>
<proteinExistence type="predicted"/>